<keyword evidence="9 20" id="KW-0520">NAD</keyword>
<dbReference type="Pfam" id="PF13452">
    <property type="entry name" value="FAS1_DH_region"/>
    <property type="match status" value="1"/>
</dbReference>
<evidence type="ECO:0000256" key="10">
    <source>
        <dbReference type="ARBA" id="ARBA00023098"/>
    </source>
</evidence>
<comment type="caution">
    <text evidence="23">The sequence shown here is derived from an EMBL/GenBank/DDBJ whole genome shotgun (WGS) entry which is preliminary data.</text>
</comment>
<evidence type="ECO:0000256" key="6">
    <source>
        <dbReference type="ARBA" id="ARBA00022832"/>
    </source>
</evidence>
<dbReference type="InterPro" id="IPR032088">
    <property type="entry name" value="SAT"/>
</dbReference>
<dbReference type="Pfam" id="PF16073">
    <property type="entry name" value="SAT"/>
    <property type="match status" value="1"/>
</dbReference>
<evidence type="ECO:0000256" key="12">
    <source>
        <dbReference type="ARBA" id="ARBA00023239"/>
    </source>
</evidence>
<dbReference type="Gene3D" id="6.10.250.1850">
    <property type="match status" value="1"/>
</dbReference>
<dbReference type="Proteomes" id="UP000238350">
    <property type="component" value="Unassembled WGS sequence"/>
</dbReference>
<dbReference type="PANTHER" id="PTHR10982:SF21">
    <property type="entry name" value="FATTY ACID SYNTHASE SUBUNIT BETA"/>
    <property type="match status" value="1"/>
</dbReference>
<keyword evidence="24" id="KW-1185">Reference proteome</keyword>
<proteinExistence type="inferred from homology"/>
<dbReference type="Pfam" id="PF17828">
    <property type="entry name" value="FAS_N"/>
    <property type="match status" value="1"/>
</dbReference>
<dbReference type="GO" id="GO:0019171">
    <property type="term" value="F:(3R)-hydroxyacyl-[acyl-carrier-protein] dehydratase activity"/>
    <property type="evidence" value="ECO:0007669"/>
    <property type="project" value="UniProtKB-EC"/>
</dbReference>
<feature type="active site" description="For acetyltransferase activity" evidence="21">
    <location>
        <position position="269"/>
    </location>
</feature>
<comment type="subunit">
    <text evidence="20">[Alpha(6)beta(6)] hexamers of two multifunctional subunits (alpha and beta).</text>
</comment>
<dbReference type="EC" id="2.3.1.39" evidence="20"/>
<dbReference type="FunFam" id="3.40.366.10:FF:000006">
    <property type="entry name" value="Fatty acid synthase beta subunit dehydratase"/>
    <property type="match status" value="1"/>
</dbReference>
<dbReference type="PRINTS" id="PR01483">
    <property type="entry name" value="FASYNTHASE"/>
</dbReference>
<dbReference type="EC" id="2.3.1.86" evidence="20"/>
<evidence type="ECO:0000313" key="23">
    <source>
        <dbReference type="EMBL" id="PRT54413.1"/>
    </source>
</evidence>
<dbReference type="Gene3D" id="3.30.1120.100">
    <property type="match status" value="1"/>
</dbReference>
<keyword evidence="6 20" id="KW-0276">Fatty acid metabolism</keyword>
<evidence type="ECO:0000256" key="1">
    <source>
        <dbReference type="ARBA" id="ARBA00001055"/>
    </source>
</evidence>
<dbReference type="RefSeq" id="XP_024664358.1">
    <property type="nucleotide sequence ID" value="XM_024808590.1"/>
</dbReference>
<dbReference type="InterPro" id="IPR014043">
    <property type="entry name" value="Acyl_transferase_dom"/>
</dbReference>
<evidence type="ECO:0000259" key="22">
    <source>
        <dbReference type="SMART" id="SM00827"/>
    </source>
</evidence>
<reference evidence="23 24" key="1">
    <citation type="submission" date="2017-04" db="EMBL/GenBank/DDBJ databases">
        <title>Genome sequencing of [Candida] sorbophila.</title>
        <authorList>
            <person name="Ahn J.O."/>
        </authorList>
    </citation>
    <scope>NUCLEOTIDE SEQUENCE [LARGE SCALE GENOMIC DNA]</scope>
    <source>
        <strain evidence="23 24">DS02</strain>
    </source>
</reference>
<dbReference type="EC" id="3.1.2.14" evidence="20"/>
<dbReference type="GO" id="GO:0004321">
    <property type="term" value="F:fatty-acyl-CoA synthase activity"/>
    <property type="evidence" value="ECO:0007669"/>
    <property type="project" value="UniProtKB-EC"/>
</dbReference>
<dbReference type="GO" id="GO:0004318">
    <property type="term" value="F:enoyl-[acyl-carrier-protein] reductase (NADH) activity"/>
    <property type="evidence" value="ECO:0007669"/>
    <property type="project" value="UniProtKB-UniRule"/>
</dbReference>
<dbReference type="Pfam" id="PF22235">
    <property type="entry name" value="FAS1_thioest_ins"/>
    <property type="match status" value="1"/>
</dbReference>
<dbReference type="InterPro" id="IPR040883">
    <property type="entry name" value="FAS_meander"/>
</dbReference>
<dbReference type="InterPro" id="IPR001227">
    <property type="entry name" value="Ac_transferase_dom_sf"/>
</dbReference>
<evidence type="ECO:0000313" key="24">
    <source>
        <dbReference type="Proteomes" id="UP000238350"/>
    </source>
</evidence>
<comment type="catalytic activity">
    <reaction evidence="17 20">
        <text>a 2,3-saturated acyl-[ACP] + NAD(+) = a (2E)-enoyl-[ACP] + NADH + H(+)</text>
        <dbReference type="Rhea" id="RHEA:10240"/>
        <dbReference type="Rhea" id="RHEA-COMP:9925"/>
        <dbReference type="Rhea" id="RHEA-COMP:9926"/>
        <dbReference type="ChEBI" id="CHEBI:15378"/>
        <dbReference type="ChEBI" id="CHEBI:57540"/>
        <dbReference type="ChEBI" id="CHEBI:57945"/>
        <dbReference type="ChEBI" id="CHEBI:78784"/>
        <dbReference type="ChEBI" id="CHEBI:78785"/>
        <dbReference type="EC" id="1.3.1.9"/>
    </reaction>
</comment>
<evidence type="ECO:0000256" key="9">
    <source>
        <dbReference type="ARBA" id="ARBA00023027"/>
    </source>
</evidence>
<comment type="catalytic activity">
    <reaction evidence="16 20">
        <text>(9Z)-octadecenoyl-[ACP] + H2O = (9Z)-octadecenoate + holo-[ACP] + H(+)</text>
        <dbReference type="Rhea" id="RHEA:15057"/>
        <dbReference type="Rhea" id="RHEA-COMP:9685"/>
        <dbReference type="Rhea" id="RHEA-COMP:9924"/>
        <dbReference type="ChEBI" id="CHEBI:15377"/>
        <dbReference type="ChEBI" id="CHEBI:15378"/>
        <dbReference type="ChEBI" id="CHEBI:30823"/>
        <dbReference type="ChEBI" id="CHEBI:64479"/>
        <dbReference type="ChEBI" id="CHEBI:78783"/>
        <dbReference type="EC" id="3.1.2.14"/>
    </reaction>
</comment>
<dbReference type="OrthoDB" id="5417908at2759"/>
<dbReference type="FunFam" id="3.40.366.10:FF:000007">
    <property type="entry name" value="Fatty acid synthase beta subunit dehydratase"/>
    <property type="match status" value="1"/>
</dbReference>
<dbReference type="InterPro" id="IPR041099">
    <property type="entry name" value="FAS1_N"/>
</dbReference>
<dbReference type="InterPro" id="IPR003965">
    <property type="entry name" value="Fatty_acid_synthase"/>
</dbReference>
<dbReference type="InterPro" id="IPR029069">
    <property type="entry name" value="HotDog_dom_sf"/>
</dbReference>
<dbReference type="EC" id="4.2.1.59" evidence="20"/>
<evidence type="ECO:0000256" key="8">
    <source>
        <dbReference type="ARBA" id="ARBA00023002"/>
    </source>
</evidence>
<comment type="catalytic activity">
    <reaction evidence="1 20">
        <text>a (3R)-hydroxyacyl-[ACP] = a (2E)-enoyl-[ACP] + H2O</text>
        <dbReference type="Rhea" id="RHEA:13097"/>
        <dbReference type="Rhea" id="RHEA-COMP:9925"/>
        <dbReference type="Rhea" id="RHEA-COMP:9945"/>
        <dbReference type="ChEBI" id="CHEBI:15377"/>
        <dbReference type="ChEBI" id="CHEBI:78784"/>
        <dbReference type="ChEBI" id="CHEBI:78827"/>
        <dbReference type="EC" id="4.2.1.59"/>
    </reaction>
</comment>
<dbReference type="Gene3D" id="3.30.70.2430">
    <property type="match status" value="1"/>
</dbReference>
<dbReference type="SMART" id="SM00827">
    <property type="entry name" value="PKS_AT"/>
    <property type="match status" value="1"/>
</dbReference>
<keyword evidence="8 20" id="KW-0560">Oxidoreductase</keyword>
<evidence type="ECO:0000256" key="4">
    <source>
        <dbReference type="ARBA" id="ARBA00022679"/>
    </source>
</evidence>
<protein>
    <recommendedName>
        <fullName evidence="20">Fatty acid synthase subunit beta</fullName>
        <ecNumber evidence="20">2.3.1.86</ecNumber>
    </recommendedName>
    <domain>
        <recommendedName>
            <fullName evidence="20">3-hydroxyacyl-[acyl-carrier-protein] dehydratase</fullName>
            <ecNumber evidence="20">4.2.1.59</ecNumber>
        </recommendedName>
    </domain>
    <domain>
        <recommendedName>
            <fullName evidence="20">Enoyl-[acyl-carrier-protein] reductase [NADH]</fullName>
            <ecNumber evidence="20">1.3.1.9</ecNumber>
        </recommendedName>
    </domain>
    <domain>
        <recommendedName>
            <fullName evidence="20">[Acyl-carrier-protein] acetyltransferase</fullName>
            <ecNumber evidence="20">2.3.1.38</ecNumber>
        </recommendedName>
    </domain>
    <domain>
        <recommendedName>
            <fullName evidence="20">[Acyl-carrier-protein] malonyltransferase</fullName>
            <ecNumber evidence="20">2.3.1.39</ecNumber>
        </recommendedName>
    </domain>
    <domain>
        <recommendedName>
            <fullName evidence="20">S-acyl fatty acid synthase thioesterase</fullName>
            <ecNumber evidence="20">3.1.2.14</ecNumber>
        </recommendedName>
    </domain>
</protein>
<dbReference type="GO" id="GO:0006633">
    <property type="term" value="P:fatty acid biosynthetic process"/>
    <property type="evidence" value="ECO:0007669"/>
    <property type="project" value="UniProtKB-KW"/>
</dbReference>
<evidence type="ECO:0000256" key="20">
    <source>
        <dbReference type="PIRNR" id="PIRNR005562"/>
    </source>
</evidence>
<dbReference type="Pfam" id="PF00698">
    <property type="entry name" value="Acyl_transf_1"/>
    <property type="match status" value="1"/>
</dbReference>
<dbReference type="InterPro" id="IPR016452">
    <property type="entry name" value="Fas1/AflB-like"/>
</dbReference>
<dbReference type="InterPro" id="IPR002539">
    <property type="entry name" value="MaoC-like_dom"/>
</dbReference>
<dbReference type="Gene3D" id="6.10.60.10">
    <property type="match status" value="1"/>
</dbReference>
<evidence type="ECO:0000256" key="14">
    <source>
        <dbReference type="ARBA" id="ARBA00048237"/>
    </source>
</evidence>
<dbReference type="SUPFAM" id="SSF54637">
    <property type="entry name" value="Thioesterase/thiol ester dehydrase-isomerase"/>
    <property type="match status" value="2"/>
</dbReference>
<keyword evidence="5 20" id="KW-0378">Hydrolase</keyword>
<dbReference type="PANTHER" id="PTHR10982">
    <property type="entry name" value="MALONYL COA-ACYL CARRIER PROTEIN TRANSACYLASE"/>
    <property type="match status" value="1"/>
</dbReference>
<dbReference type="FunFam" id="3.40.366.10:FF:000003">
    <property type="entry name" value="Fatty acid synthase subunit beta dehydratase"/>
    <property type="match status" value="1"/>
</dbReference>
<evidence type="ECO:0000256" key="3">
    <source>
        <dbReference type="ARBA" id="ARBA00022516"/>
    </source>
</evidence>
<evidence type="ECO:0000256" key="13">
    <source>
        <dbReference type="ARBA" id="ARBA00023268"/>
    </source>
</evidence>
<name>A0A2T0FHD5_9ASCO</name>
<dbReference type="InterPro" id="IPR039569">
    <property type="entry name" value="FAS1-like_DH_region"/>
</dbReference>
<keyword evidence="3 20" id="KW-0444">Lipid biosynthesis</keyword>
<evidence type="ECO:0000256" key="21">
    <source>
        <dbReference type="PIRSR" id="PIRSR005562-1"/>
    </source>
</evidence>
<dbReference type="STRING" id="45607.A0A2T0FHD5"/>
<dbReference type="EC" id="1.3.1.9" evidence="20"/>
<keyword evidence="4 20" id="KW-0808">Transferase</keyword>
<dbReference type="Gene3D" id="1.20.930.70">
    <property type="match status" value="1"/>
</dbReference>
<evidence type="ECO:0000256" key="18">
    <source>
        <dbReference type="ARBA" id="ARBA00048835"/>
    </source>
</evidence>
<dbReference type="SUPFAM" id="SSF51412">
    <property type="entry name" value="Inosine monophosphate dehydrogenase (IMPDH)"/>
    <property type="match status" value="1"/>
</dbReference>
<evidence type="ECO:0000256" key="5">
    <source>
        <dbReference type="ARBA" id="ARBA00022801"/>
    </source>
</evidence>
<dbReference type="Gene3D" id="6.10.140.1400">
    <property type="match status" value="1"/>
</dbReference>
<dbReference type="InterPro" id="IPR016035">
    <property type="entry name" value="Acyl_Trfase/lysoPLipase"/>
</dbReference>
<keyword evidence="11 20" id="KW-0275">Fatty acid biosynthesis</keyword>
<sequence length="2068" mass="230071">MSTGVVSPVSAAMLRPLTLEAGEIQHTFMVPTGLYTNTMQLRDQFVRKKLNPDELLPSDPAELVGSFLGYTAHVVESEPGPFDDVLPIVLNEFEARFLMGNDVHTLAASLEVEDPEAIVSAYLDARRIAHRPIRAHASALLREVEDDNAHLSAIFGGQGNSDEYFKELQQLYKTYQGLLTPFLTSASKLLRTLALEHQDASKVYTEGLDVLAWVKDEATCPKNDYLLSASVSVPVIGVIQFCHYIVTCRVLGLTPGQFREHLTSTTGHSQGIVTAVAVATSNTWEDFSGLAARALTCLFFIGLRSQVAFPYTSLLPTVLQDSLDNNEGSPSPMLAIKDLTIEKLQRYIDQTNKYLPSDKHIQVSLINGPRSFVLSGPPMSLYGLNRSIRADKAGDESVGRTPFSQRKLRITTRFLPITAPFHSFLLQHATDKIIDDITKCGAGFNAADLAIPVYDTFDGSDLRECSNLTARLIKLITELPVNWEKATAFKGITHLIDFGPGGAAGLGQLTHRNKEGTGVRVIVAGVLGGRGLSDELGFKQELFNRSTLSLKYAPDWKESFSPKLVRTSKGKVFVDTKFSRLLGRAPIMVPGMTPSTVSPEVVAATMNAGYHIELAGGGYFLEDTLVKALEQVQKLTSPAMGISLNVLYVNPFMLQWCIPMVEKLRKQGFPLEGLTIGAGVPSVEVANDYIRNLGLKHISFKPGTVESILQCAQIAAANPDFPVIVQWTGGRGGGHHSFEDFHQPILATYGQLRKQPNLILIAGSGFGDAESSYPYLTGEWSTKFQYPPMPFDGLLMGSRCMVAKEFHTSPAAKRAIVDAPGVEDCHWEGTYTKPTGGIITVMSEMGEPIHKLATRGVMLWKDLDTKIFAVPRGPKRVAALLAMKDTLIKRLNDDFQKPWFGRKTDGSVADLDEMTYGEVVERLVELQFVRTERRWIDVSLRNMTAQFVRRVEERLTQQQQRLSVLQSFSQLDDPDSFLGLFFAEYPEARQQIIQAQDKDYFLMLCLDKFKKPVPFIPILDDNFEFYFKKDSLWQSEDLAAVVDQDVGRTCILQGPVAARYSKVVDEPIGKILDDIHEGHINHLIKDHYEGDKSSIPTIECFGGPAPSEDAGFEFDYPHATISKHGNTQIYSIDHDCTDLPPLEEWLAALAGSHYGWRYALLSSHRIVQGNKHVANRLRDVFGPAPGLTVKFENFDNMEKLKISVFERARGQEHLVAFAKWAGDGIIDVSLREWRTADGKPADLPLEYRYDPAVGYAPISEITEGRNDRIKKFYWTVWFGADSKYETIDDLKSPWNEEPVIIDPAAVQDFVNAVGNKGEAYVSLPNRKVFAPMDFAIVLGWKAIIKAIFPAVIDGDLLRLVHLSNGFKMIQGEAPLAERDIVSTSARITSVTNSASGKTIEVMGTLVRGGRPVMEVTSQFLYRGDFKDYPATFRVQDEIPMELTLATARDVAILRSKEWFHPREETADFNLLGKTLIARCNSTVHYKDAKSFSSVLTTGQLLHELPTKEIVYVADIVYEAGESYGNPVVDYMQRMGQPIEQPVPFDKPIPLTAEPLELRAPVSNELYGAVSGDYNPIHVSRVFASYAGLPGTITHGMFSSASVRALVEVWAADNVIQRCRAFSCQFVGMVLPNDILETRLEHVGMINGRKIIKVQTTKRETGEPVLIGEAEVDQPTTAYVFTGQGSQEQNMGMDLYNSSPVAREVWDRADRHFVETYGISILKIVRENPRELTVHFGGEQGKRIRENYIAMTFETIDSETGDLKREPIFKSINQESSHYTFLSPNGLLAMTQFTQPALTLMEKASFEDMRSKGLVDSNSIFAGHSLGEYSALASLADVMPVESLVDVVFYRGMTMQVAVPRDELGRSNYGMIAINPSRISPTFSEPALRLVVEETSKTTKWLLEIVNYNVANQQYVAAGDLRALDTLTNVLNVMKIKKINVDKLQEMMSVEELKEHLAEIVREVSVKSVNKPQPIELERGFATIPLPGISVPFHSSYLLSGVNPFKTFLSKRIAKNAVKPASLVGKYIPNLTAKPFEVSKEYFEEVYKLTNSEQIKDILDRWDDLTRDE</sequence>
<dbReference type="Gene3D" id="1.20.1050.120">
    <property type="match status" value="1"/>
</dbReference>
<dbReference type="GeneID" id="36515781"/>
<dbReference type="GO" id="GO:0016297">
    <property type="term" value="F:fatty acyl-[ACP] hydrolase activity"/>
    <property type="evidence" value="ECO:0007669"/>
    <property type="project" value="UniProtKB-EC"/>
</dbReference>
<dbReference type="Gene3D" id="3.10.129.10">
    <property type="entry name" value="Hotdog Thioesterase"/>
    <property type="match status" value="2"/>
</dbReference>
<dbReference type="EMBL" id="NDIQ01000021">
    <property type="protein sequence ID" value="PRT54413.1"/>
    <property type="molecule type" value="Genomic_DNA"/>
</dbReference>
<dbReference type="InterPro" id="IPR013565">
    <property type="entry name" value="Fas1/AflB-like_central"/>
</dbReference>
<organism evidence="23 24">
    <name type="scientific">Wickerhamiella sorbophila</name>
    <dbReference type="NCBI Taxonomy" id="45607"/>
    <lineage>
        <taxon>Eukaryota</taxon>
        <taxon>Fungi</taxon>
        <taxon>Dikarya</taxon>
        <taxon>Ascomycota</taxon>
        <taxon>Saccharomycotina</taxon>
        <taxon>Dipodascomycetes</taxon>
        <taxon>Dipodascales</taxon>
        <taxon>Trichomonascaceae</taxon>
        <taxon>Wickerhamiella</taxon>
    </lineage>
</organism>
<dbReference type="FunFam" id="1.20.930.70:FF:000001">
    <property type="entry name" value="Fatty acid synthase beta subunit dehydratase"/>
    <property type="match status" value="1"/>
</dbReference>
<dbReference type="Gene3D" id="6.20.240.10">
    <property type="match status" value="1"/>
</dbReference>
<dbReference type="FunFam" id="3.10.129.10:FF:000017">
    <property type="entry name" value="Fatty acid synthase beta subunit dehydratase"/>
    <property type="match status" value="1"/>
</dbReference>
<comment type="catalytic activity">
    <reaction evidence="18 20">
        <text>holo-[ACP] + acetyl-CoA = acetyl-[ACP] + CoA</text>
        <dbReference type="Rhea" id="RHEA:41788"/>
        <dbReference type="Rhea" id="RHEA-COMP:9621"/>
        <dbReference type="Rhea" id="RHEA-COMP:9685"/>
        <dbReference type="ChEBI" id="CHEBI:57287"/>
        <dbReference type="ChEBI" id="CHEBI:57288"/>
        <dbReference type="ChEBI" id="CHEBI:64479"/>
        <dbReference type="ChEBI" id="CHEBI:78446"/>
        <dbReference type="EC" id="2.3.1.38"/>
    </reaction>
</comment>
<evidence type="ECO:0000256" key="19">
    <source>
        <dbReference type="ARBA" id="ARBA00058855"/>
    </source>
</evidence>
<dbReference type="CDD" id="cd03447">
    <property type="entry name" value="FAS_MaoC"/>
    <property type="match status" value="1"/>
</dbReference>
<keyword evidence="12 20" id="KW-0456">Lyase</keyword>
<dbReference type="InterPro" id="IPR013785">
    <property type="entry name" value="Aldolase_TIM"/>
</dbReference>
<evidence type="ECO:0000256" key="7">
    <source>
        <dbReference type="ARBA" id="ARBA00022857"/>
    </source>
</evidence>
<comment type="catalytic activity">
    <reaction evidence="15 20">
        <text>holo-[ACP] + malonyl-CoA = malonyl-[ACP] + CoA</text>
        <dbReference type="Rhea" id="RHEA:41792"/>
        <dbReference type="Rhea" id="RHEA-COMP:9623"/>
        <dbReference type="Rhea" id="RHEA-COMP:9685"/>
        <dbReference type="ChEBI" id="CHEBI:57287"/>
        <dbReference type="ChEBI" id="CHEBI:57384"/>
        <dbReference type="ChEBI" id="CHEBI:64479"/>
        <dbReference type="ChEBI" id="CHEBI:78449"/>
        <dbReference type="EC" id="2.3.1.39"/>
    </reaction>
</comment>
<evidence type="ECO:0000256" key="16">
    <source>
        <dbReference type="ARBA" id="ARBA00048536"/>
    </source>
</evidence>
<feature type="domain" description="Malonyl-CoA:ACP transacylase (MAT)" evidence="22">
    <location>
        <begin position="1679"/>
        <end position="2034"/>
    </location>
</feature>
<evidence type="ECO:0000256" key="15">
    <source>
        <dbReference type="ARBA" id="ARBA00048462"/>
    </source>
</evidence>
<dbReference type="SUPFAM" id="SSF52151">
    <property type="entry name" value="FabD/lysophospholipase-like"/>
    <property type="match status" value="2"/>
</dbReference>
<comment type="similarity">
    <text evidence="2 20">Belongs to the fungal fatty acid synthetase subunit beta family.</text>
</comment>
<comment type="function">
    <text evidence="19 20">Fatty acid synthetase catalyzes the formation of long-chain fatty acids from acetyl-CoA, malonyl-CoA and NADPH. The beta subunit contains domains for: [acyl-carrier-protein] acetyltransferase and malonyltransferase, S-acyl fatty acid synthase thioesterase, enoyl-[acyl-carrier-protein] reductase, and 3-hydroxypalmitoyl-[acyl-carrier-protein] dehydratase.</text>
</comment>
<dbReference type="GO" id="GO:0005835">
    <property type="term" value="C:fatty acid synthase complex"/>
    <property type="evidence" value="ECO:0007669"/>
    <property type="project" value="UniProtKB-UniRule"/>
</dbReference>
<dbReference type="FunFam" id="3.20.20.70:FF:000078">
    <property type="entry name" value="Fatty acid synthase beta subunit dehydratase"/>
    <property type="match status" value="1"/>
</dbReference>
<keyword evidence="10 20" id="KW-0443">Lipid metabolism</keyword>
<keyword evidence="13 20" id="KW-0511">Multifunctional enzyme</keyword>
<dbReference type="Gene3D" id="3.20.20.70">
    <property type="entry name" value="Aldolase class I"/>
    <property type="match status" value="2"/>
</dbReference>
<comment type="catalytic activity">
    <reaction evidence="14 20">
        <text>acetyl-CoA + n malonyl-CoA + 2n NADPH + 4n H(+) = a long-chain-acyl-CoA + n CoA + n CO2 + 2n NADP(+).</text>
        <dbReference type="EC" id="2.3.1.86"/>
    </reaction>
</comment>
<dbReference type="GO" id="GO:0004314">
    <property type="term" value="F:[acyl-carrier-protein] S-malonyltransferase activity"/>
    <property type="evidence" value="ECO:0007669"/>
    <property type="project" value="UniProtKB-EC"/>
</dbReference>
<dbReference type="Pfam" id="PF01575">
    <property type="entry name" value="MaoC_dehydratas"/>
    <property type="match status" value="1"/>
</dbReference>
<dbReference type="Pfam" id="PF08354">
    <property type="entry name" value="Fas1-AflB-like_hel"/>
    <property type="match status" value="1"/>
</dbReference>
<gene>
    <name evidence="23" type="ORF">B9G98_02033</name>
</gene>
<feature type="active site" description="For malonyltransferase activity" evidence="21">
    <location>
        <position position="1824"/>
    </location>
</feature>
<evidence type="ECO:0000256" key="11">
    <source>
        <dbReference type="ARBA" id="ARBA00023160"/>
    </source>
</evidence>
<dbReference type="InterPro" id="IPR050830">
    <property type="entry name" value="Fungal_FAS"/>
</dbReference>
<evidence type="ECO:0000256" key="17">
    <source>
        <dbReference type="ARBA" id="ARBA00048572"/>
    </source>
</evidence>
<dbReference type="EC" id="2.3.1.38" evidence="20"/>
<evidence type="ECO:0000256" key="2">
    <source>
        <dbReference type="ARBA" id="ARBA00010009"/>
    </source>
</evidence>
<dbReference type="GO" id="GO:0004312">
    <property type="term" value="F:fatty acid synthase activity"/>
    <property type="evidence" value="ECO:0007669"/>
    <property type="project" value="InterPro"/>
</dbReference>
<dbReference type="Gene3D" id="3.40.366.10">
    <property type="entry name" value="Malonyl-Coenzyme A Acyl Carrier Protein, domain 2"/>
    <property type="match status" value="3"/>
</dbReference>
<dbReference type="Pfam" id="PF17951">
    <property type="entry name" value="FAS_meander"/>
    <property type="match status" value="1"/>
</dbReference>
<dbReference type="PIRSF" id="PIRSF005562">
    <property type="entry name" value="FAS_yeast_beta"/>
    <property type="match status" value="1"/>
</dbReference>
<keyword evidence="7 20" id="KW-0521">NADP</keyword>
<dbReference type="GO" id="GO:0004313">
    <property type="term" value="F:[acyl-carrier-protein] S-acetyltransferase activity"/>
    <property type="evidence" value="ECO:0007669"/>
    <property type="project" value="UniProtKB-EC"/>
</dbReference>
<accession>A0A2T0FHD5</accession>